<organism evidence="2 3">
    <name type="scientific">Marinitenerispora sediminis</name>
    <dbReference type="NCBI Taxonomy" id="1931232"/>
    <lineage>
        <taxon>Bacteria</taxon>
        <taxon>Bacillati</taxon>
        <taxon>Actinomycetota</taxon>
        <taxon>Actinomycetes</taxon>
        <taxon>Streptosporangiales</taxon>
        <taxon>Nocardiopsidaceae</taxon>
        <taxon>Marinitenerispora</taxon>
    </lineage>
</organism>
<name>A0A368TDH8_9ACTN</name>
<accession>A0A368TDH8</accession>
<reference evidence="2 3" key="1">
    <citation type="submission" date="2018-04" db="EMBL/GenBank/DDBJ databases">
        <title>Novel actinobacteria from marine sediment.</title>
        <authorList>
            <person name="Ng Z.Y."/>
            <person name="Tan G.Y.A."/>
        </authorList>
    </citation>
    <scope>NUCLEOTIDE SEQUENCE [LARGE SCALE GENOMIC DNA]</scope>
    <source>
        <strain evidence="2 3">TPS81</strain>
    </source>
</reference>
<evidence type="ECO:0000313" key="2">
    <source>
        <dbReference type="EMBL" id="RCV61856.1"/>
    </source>
</evidence>
<evidence type="ECO:0000313" key="3">
    <source>
        <dbReference type="Proteomes" id="UP000253318"/>
    </source>
</evidence>
<protein>
    <submittedName>
        <fullName evidence="2">Lantibiotic dehydratase</fullName>
    </submittedName>
</protein>
<evidence type="ECO:0000256" key="1">
    <source>
        <dbReference type="SAM" id="Coils"/>
    </source>
</evidence>
<dbReference type="RefSeq" id="WP_114396813.1">
    <property type="nucleotide sequence ID" value="NZ_QEIM01000019.1"/>
</dbReference>
<keyword evidence="1" id="KW-0175">Coiled coil</keyword>
<dbReference type="Proteomes" id="UP000253318">
    <property type="component" value="Unassembled WGS sequence"/>
</dbReference>
<dbReference type="AlphaFoldDB" id="A0A368TDH8"/>
<proteinExistence type="predicted"/>
<gene>
    <name evidence="2" type="ORF">DEF24_03240</name>
</gene>
<sequence>MTREWRLTGDFVVRHAGMPFDWLDGLGAGTRALAAADRVVECEEALLALPGARRAAVREAVLAGRPEQVGARGDDAWRAALGRWREALEAHRAEFARAEEAATDALRAVLARTEVREAVFLSNPDAYRNMLEPFLRHRGPLNARWRRVRRQLYTYVQRFCAKNETTSFFGPMAYAAPVPGRGLRVRDTRRHRAAVFLSGWALREVRRAVVRDRRILPDLPFTLTGAPAPPGDPADAIVRELAKGPRRLTELRDALDRPLREVAAATRDLLASGAVDARIGADPYDEHPLDALAAQLGELPPSPARADWLGRIFRLEALRARVEAAPFEERLVLVPELERAFTEITGAPARRAAGRTYADRAVFFEECGSRFALEVGTRTLAEWARAATPALEACAAHGHAAQRAAARRVAAAWRAAPSRSLAAYAEETAAAFAAGGSVFHADHAPRYLAADAAAEIDRLRRVAADQPGDRYAVIDLCLAAAAPEDAAAAPPVLARTHHHLQIDGWLATMHPDRARFGADAARWIADQDGTVVGFDFGRRNKGYYRFPGRRAALRPLTWHDAEDPDVLPPGDLTVERAGDDVRLLDPAGRRVTAYLPLSDFVKYPPYAALSHPQVGHPVFDGPGDRPRVHAGGVVLQRARWSVDPGEAAAPQTHQRFLALRRLARRSGRRFVFVRTDRERKPYLVDLAAPAAADLAAHICDGAAEVVAEEMLPGPEHLWLRDDEGRRYTCEFRIQAIGRERT</sequence>
<dbReference type="OrthoDB" id="8428173at2"/>
<comment type="caution">
    <text evidence="2">The sequence shown here is derived from an EMBL/GenBank/DDBJ whole genome shotgun (WGS) entry which is preliminary data.</text>
</comment>
<keyword evidence="3" id="KW-1185">Reference proteome</keyword>
<feature type="coiled-coil region" evidence="1">
    <location>
        <begin position="81"/>
        <end position="108"/>
    </location>
</feature>
<dbReference type="EMBL" id="QEIN01000014">
    <property type="protein sequence ID" value="RCV61856.1"/>
    <property type="molecule type" value="Genomic_DNA"/>
</dbReference>